<dbReference type="InterPro" id="IPR029063">
    <property type="entry name" value="SAM-dependent_MTases_sf"/>
</dbReference>
<dbReference type="SUPFAM" id="SSF53335">
    <property type="entry name" value="S-adenosyl-L-methionine-dependent methyltransferases"/>
    <property type="match status" value="1"/>
</dbReference>
<name>A0A8J3XMQ3_9ACTN</name>
<proteinExistence type="predicted"/>
<sequence>MQEIVNTWHAEAWNGWEGVHWAQNPARYNAMVAAFNHDFFQVAAIVENDRVLDVGCGTGQITLLAARRASRGHVVGVDISAPMLERARADAAEQGVANVRFEQGDAQVHHFPDDGFDVAISRGGVMFFGDLVAAFANIRRGLRPGGRLAFMGPQGGAPDSDYARATAALKPLMRGPSPAARGMGSLVESARIHEVLGEAGFADVNVTPVEALMDYGRDAVDAAEFILSQGPVRFNLDGVDRAVVERTREELREGLGAYETSVGVRIPGAVWLVSAVRP</sequence>
<keyword evidence="2" id="KW-0489">Methyltransferase</keyword>
<dbReference type="PANTHER" id="PTHR43861">
    <property type="entry name" value="TRANS-ACONITATE 2-METHYLTRANSFERASE-RELATED"/>
    <property type="match status" value="1"/>
</dbReference>
<dbReference type="CDD" id="cd02440">
    <property type="entry name" value="AdoMet_MTases"/>
    <property type="match status" value="1"/>
</dbReference>
<dbReference type="RefSeq" id="WP_203974733.1">
    <property type="nucleotide sequence ID" value="NZ_BAAAKY010000014.1"/>
</dbReference>
<gene>
    <name evidence="2" type="ORF">Psi02_31680</name>
</gene>
<evidence type="ECO:0000259" key="1">
    <source>
        <dbReference type="Pfam" id="PF13847"/>
    </source>
</evidence>
<keyword evidence="3" id="KW-1185">Reference proteome</keyword>
<reference evidence="2" key="1">
    <citation type="submission" date="2021-01" db="EMBL/GenBank/DDBJ databases">
        <title>Whole genome shotgun sequence of Planotetraspora silvatica NBRC 100141.</title>
        <authorList>
            <person name="Komaki H."/>
            <person name="Tamura T."/>
        </authorList>
    </citation>
    <scope>NUCLEOTIDE SEQUENCE</scope>
    <source>
        <strain evidence="2">NBRC 100141</strain>
    </source>
</reference>
<evidence type="ECO:0000313" key="3">
    <source>
        <dbReference type="Proteomes" id="UP000644610"/>
    </source>
</evidence>
<accession>A0A8J3XMQ3</accession>
<dbReference type="PANTHER" id="PTHR43861:SF1">
    <property type="entry name" value="TRANS-ACONITATE 2-METHYLTRANSFERASE"/>
    <property type="match status" value="1"/>
</dbReference>
<keyword evidence="2" id="KW-0808">Transferase</keyword>
<dbReference type="GO" id="GO:0008168">
    <property type="term" value="F:methyltransferase activity"/>
    <property type="evidence" value="ECO:0007669"/>
    <property type="project" value="UniProtKB-KW"/>
</dbReference>
<feature type="domain" description="Methyltransferase" evidence="1">
    <location>
        <begin position="47"/>
        <end position="150"/>
    </location>
</feature>
<protein>
    <submittedName>
        <fullName evidence="2">Methyltransferase</fullName>
    </submittedName>
</protein>
<dbReference type="Proteomes" id="UP000644610">
    <property type="component" value="Unassembled WGS sequence"/>
</dbReference>
<dbReference type="Pfam" id="PF13847">
    <property type="entry name" value="Methyltransf_31"/>
    <property type="match status" value="1"/>
</dbReference>
<dbReference type="EMBL" id="BOOQ01000019">
    <property type="protein sequence ID" value="GII46744.1"/>
    <property type="molecule type" value="Genomic_DNA"/>
</dbReference>
<dbReference type="GO" id="GO:0032259">
    <property type="term" value="P:methylation"/>
    <property type="evidence" value="ECO:0007669"/>
    <property type="project" value="UniProtKB-KW"/>
</dbReference>
<comment type="caution">
    <text evidence="2">The sequence shown here is derived from an EMBL/GenBank/DDBJ whole genome shotgun (WGS) entry which is preliminary data.</text>
</comment>
<dbReference type="Gene3D" id="3.40.50.150">
    <property type="entry name" value="Vaccinia Virus protein VP39"/>
    <property type="match status" value="1"/>
</dbReference>
<evidence type="ECO:0000313" key="2">
    <source>
        <dbReference type="EMBL" id="GII46744.1"/>
    </source>
</evidence>
<dbReference type="InterPro" id="IPR025714">
    <property type="entry name" value="Methyltranfer_dom"/>
</dbReference>
<organism evidence="2 3">
    <name type="scientific">Planotetraspora silvatica</name>
    <dbReference type="NCBI Taxonomy" id="234614"/>
    <lineage>
        <taxon>Bacteria</taxon>
        <taxon>Bacillati</taxon>
        <taxon>Actinomycetota</taxon>
        <taxon>Actinomycetes</taxon>
        <taxon>Streptosporangiales</taxon>
        <taxon>Streptosporangiaceae</taxon>
        <taxon>Planotetraspora</taxon>
    </lineage>
</organism>
<dbReference type="AlphaFoldDB" id="A0A8J3XMQ3"/>